<dbReference type="Pfam" id="PF07596">
    <property type="entry name" value="SBP_bac_10"/>
    <property type="match status" value="1"/>
</dbReference>
<sequence>MRPAGDDCNTERLASLLADALAEADRAEAIGHLDRCEACRAALEGMAAEASWWGELQSALRPDDPDDGGSIGASHWLGFLAPSERPGSLGRLGAYEVSGVIGRGGMGLVLRAFDEALNRYVAIKVLDPSKAPDVAARRRFGREARAAAAVVHDHVIPIHAVHESAGVPYLVMPFVAGPSLQERIDRGGPMQVREVLRVGMQVASGLAAAHAQGLVHRDIKPANILLEHNVERVRITDFGLARAVDDASMTQAGTVAGTPQYMAPEQARCQALDGRADLFSLGCVLYAMAAGRPPFVAGSAMATLRLVCEAPHRPLRAANPDVPDWLSAIVDRLLEKDPGRRFATAAEAADLLGRGLAHLQQPGVAPLRLEGWPPGRPRAGRRRLVRLGAALGLVAITGMITSSISTREPDPMRALLILLGVATASAHASDAIEADFARQGIDRWLFQTKANDTGGRWEPTAAGVRATLPKGPSNNQPTQLVGQFRLEGDFEIMAEYEIESLPKATRDKSAKDAMAPSNNVEIGMSGPDWMVTCFRSNTEAADDQIGYYAKTPAGEVRFNAAPLTRPSERRGRLGFRRVGGMLTILHDQYDGVVLETDPIRFGIEPVSEPSLRLIKLNSRDALAATYTRLDIKADRIVRFREPPRSWWSKAAWPAGITLAVAAFALLLLWTFSGGSGDEEPDGRDDAAAPRKPAVVDDGAALAGDRKGKVPRGASRPPARGFTLIELLVVISILGVLIALLLPAVQAAREASRRAQCANNLKQIGLALANYEAALRAYPFGVGGGGPKGSTVGRWSAQSQLLAYMEQPALFHAINFAGLPWQNTTDPAIGPMNGTILTTPVAAFLCPSDVDRIDDPLHTAHNSYRACAGTLPYNLKDDSPDRTGRNNGMYWYQSAITPAAIRDGLSNTASFSERCLGDTAAPDALSDLYLVGTSPDECRSAGPLATPRLTDPHQWSGGRWADGSMVYTRYHHAFSPGGPSCLLGGVQDYDSQELVTATSRHPGGVNMMTADGSVHFIKETIDARVWSALATISGGEAIDAGAY</sequence>
<evidence type="ECO:0000256" key="5">
    <source>
        <dbReference type="ARBA" id="ARBA00022777"/>
    </source>
</evidence>
<keyword evidence="4 7" id="KW-0547">Nucleotide-binding</keyword>
<dbReference type="GO" id="GO:0005524">
    <property type="term" value="F:ATP binding"/>
    <property type="evidence" value="ECO:0007669"/>
    <property type="project" value="UniProtKB-UniRule"/>
</dbReference>
<dbReference type="SMART" id="SM00220">
    <property type="entry name" value="S_TKc"/>
    <property type="match status" value="1"/>
</dbReference>
<dbReference type="EMBL" id="CP042997">
    <property type="protein sequence ID" value="QEH39109.1"/>
    <property type="molecule type" value="Genomic_DNA"/>
</dbReference>
<evidence type="ECO:0000256" key="2">
    <source>
        <dbReference type="ARBA" id="ARBA00022527"/>
    </source>
</evidence>
<dbReference type="EC" id="2.7.11.1" evidence="1"/>
<dbReference type="CDD" id="cd14014">
    <property type="entry name" value="STKc_PknB_like"/>
    <property type="match status" value="1"/>
</dbReference>
<evidence type="ECO:0000256" key="6">
    <source>
        <dbReference type="ARBA" id="ARBA00022840"/>
    </source>
</evidence>
<keyword evidence="11" id="KW-1185">Reference proteome</keyword>
<dbReference type="Gene3D" id="3.30.700.10">
    <property type="entry name" value="Glycoprotein, Type 4 Pilin"/>
    <property type="match status" value="1"/>
</dbReference>
<dbReference type="InterPro" id="IPR008271">
    <property type="entry name" value="Ser/Thr_kinase_AS"/>
</dbReference>
<dbReference type="InterPro" id="IPR017441">
    <property type="entry name" value="Protein_kinase_ATP_BS"/>
</dbReference>
<dbReference type="GO" id="GO:0004674">
    <property type="term" value="F:protein serine/threonine kinase activity"/>
    <property type="evidence" value="ECO:0007669"/>
    <property type="project" value="UniProtKB-KW"/>
</dbReference>
<keyword evidence="8" id="KW-1133">Transmembrane helix</keyword>
<keyword evidence="6 7" id="KW-0067">ATP-binding</keyword>
<reference evidence="10 11" key="1">
    <citation type="submission" date="2019-08" db="EMBL/GenBank/DDBJ databases">
        <title>Deep-cultivation of Planctomycetes and their phenomic and genomic characterization uncovers novel biology.</title>
        <authorList>
            <person name="Wiegand S."/>
            <person name="Jogler M."/>
            <person name="Boedeker C."/>
            <person name="Pinto D."/>
            <person name="Vollmers J."/>
            <person name="Rivas-Marin E."/>
            <person name="Kohn T."/>
            <person name="Peeters S.H."/>
            <person name="Heuer A."/>
            <person name="Rast P."/>
            <person name="Oberbeckmann S."/>
            <person name="Bunk B."/>
            <person name="Jeske O."/>
            <person name="Meyerdierks A."/>
            <person name="Storesund J.E."/>
            <person name="Kallscheuer N."/>
            <person name="Luecker S."/>
            <person name="Lage O.M."/>
            <person name="Pohl T."/>
            <person name="Merkel B.J."/>
            <person name="Hornburger P."/>
            <person name="Mueller R.-W."/>
            <person name="Bruemmer F."/>
            <person name="Labrenz M."/>
            <person name="Spormann A.M."/>
            <person name="Op den Camp H."/>
            <person name="Overmann J."/>
            <person name="Amann R."/>
            <person name="Jetten M.S.M."/>
            <person name="Mascher T."/>
            <person name="Medema M.H."/>
            <person name="Devos D.P."/>
            <person name="Kaster A.-K."/>
            <person name="Ovreas L."/>
            <person name="Rohde M."/>
            <person name="Galperin M.Y."/>
            <person name="Jogler C."/>
        </authorList>
    </citation>
    <scope>NUCLEOTIDE SEQUENCE [LARGE SCALE GENOMIC DNA]</scope>
    <source>
        <strain evidence="10 11">OJF2</strain>
    </source>
</reference>
<name>A0A5B9WFQ6_9BACT</name>
<dbReference type="KEGG" id="agv:OJF2_77210"/>
<dbReference type="InterPro" id="IPR027558">
    <property type="entry name" value="Pre_pil_HX9DG_C"/>
</dbReference>
<organism evidence="10 11">
    <name type="scientific">Aquisphaera giovannonii</name>
    <dbReference type="NCBI Taxonomy" id="406548"/>
    <lineage>
        <taxon>Bacteria</taxon>
        <taxon>Pseudomonadati</taxon>
        <taxon>Planctomycetota</taxon>
        <taxon>Planctomycetia</taxon>
        <taxon>Isosphaerales</taxon>
        <taxon>Isosphaeraceae</taxon>
        <taxon>Aquisphaera</taxon>
    </lineage>
</organism>
<evidence type="ECO:0000256" key="8">
    <source>
        <dbReference type="SAM" id="Phobius"/>
    </source>
</evidence>
<dbReference type="SUPFAM" id="SSF54523">
    <property type="entry name" value="Pili subunits"/>
    <property type="match status" value="1"/>
</dbReference>
<dbReference type="Gene3D" id="3.30.200.20">
    <property type="entry name" value="Phosphorylase Kinase, domain 1"/>
    <property type="match status" value="1"/>
</dbReference>
<dbReference type="InterPro" id="IPR000719">
    <property type="entry name" value="Prot_kinase_dom"/>
</dbReference>
<dbReference type="PROSITE" id="PS00409">
    <property type="entry name" value="PROKAR_NTER_METHYL"/>
    <property type="match status" value="1"/>
</dbReference>
<protein>
    <recommendedName>
        <fullName evidence="1">non-specific serine/threonine protein kinase</fullName>
        <ecNumber evidence="1">2.7.11.1</ecNumber>
    </recommendedName>
</protein>
<evidence type="ECO:0000313" key="10">
    <source>
        <dbReference type="EMBL" id="QEH39109.1"/>
    </source>
</evidence>
<dbReference type="FunFam" id="1.10.510.10:FF:000021">
    <property type="entry name" value="Serine/threonine protein kinase"/>
    <property type="match status" value="1"/>
</dbReference>
<dbReference type="PROSITE" id="PS00107">
    <property type="entry name" value="PROTEIN_KINASE_ATP"/>
    <property type="match status" value="1"/>
</dbReference>
<dbReference type="AlphaFoldDB" id="A0A5B9WFQ6"/>
<proteinExistence type="predicted"/>
<feature type="domain" description="Protein kinase" evidence="9">
    <location>
        <begin position="95"/>
        <end position="364"/>
    </location>
</feature>
<keyword evidence="5 10" id="KW-0418">Kinase</keyword>
<feature type="transmembrane region" description="Helical" evidence="8">
    <location>
        <begin position="650"/>
        <end position="671"/>
    </location>
</feature>
<dbReference type="Proteomes" id="UP000324233">
    <property type="component" value="Chromosome"/>
</dbReference>
<feature type="transmembrane region" description="Helical" evidence="8">
    <location>
        <begin position="384"/>
        <end position="405"/>
    </location>
</feature>
<dbReference type="PROSITE" id="PS50011">
    <property type="entry name" value="PROTEIN_KINASE_DOM"/>
    <property type="match status" value="1"/>
</dbReference>
<evidence type="ECO:0000256" key="3">
    <source>
        <dbReference type="ARBA" id="ARBA00022679"/>
    </source>
</evidence>
<dbReference type="NCBIfam" id="TIGR02532">
    <property type="entry name" value="IV_pilin_GFxxxE"/>
    <property type="match status" value="1"/>
</dbReference>
<keyword evidence="2" id="KW-0723">Serine/threonine-protein kinase</keyword>
<dbReference type="PROSITE" id="PS00108">
    <property type="entry name" value="PROTEIN_KINASE_ST"/>
    <property type="match status" value="1"/>
</dbReference>
<dbReference type="NCBIfam" id="TIGR04294">
    <property type="entry name" value="pre_pil_HX9DG"/>
    <property type="match status" value="1"/>
</dbReference>
<evidence type="ECO:0000313" key="11">
    <source>
        <dbReference type="Proteomes" id="UP000324233"/>
    </source>
</evidence>
<evidence type="ECO:0000256" key="4">
    <source>
        <dbReference type="ARBA" id="ARBA00022741"/>
    </source>
</evidence>
<evidence type="ECO:0000256" key="7">
    <source>
        <dbReference type="PROSITE-ProRule" id="PRU10141"/>
    </source>
</evidence>
<dbReference type="SUPFAM" id="SSF56112">
    <property type="entry name" value="Protein kinase-like (PK-like)"/>
    <property type="match status" value="1"/>
</dbReference>
<evidence type="ECO:0000256" key="1">
    <source>
        <dbReference type="ARBA" id="ARBA00012513"/>
    </source>
</evidence>
<dbReference type="Pfam" id="PF00069">
    <property type="entry name" value="Pkinase"/>
    <property type="match status" value="1"/>
</dbReference>
<evidence type="ECO:0000259" key="9">
    <source>
        <dbReference type="PROSITE" id="PS50011"/>
    </source>
</evidence>
<dbReference type="Gene3D" id="1.10.510.10">
    <property type="entry name" value="Transferase(Phosphotransferase) domain 1"/>
    <property type="match status" value="1"/>
</dbReference>
<dbReference type="InterPro" id="IPR011453">
    <property type="entry name" value="DUF1559"/>
</dbReference>
<dbReference type="InterPro" id="IPR011009">
    <property type="entry name" value="Kinase-like_dom_sf"/>
</dbReference>
<dbReference type="PANTHER" id="PTHR43289">
    <property type="entry name" value="MITOGEN-ACTIVATED PROTEIN KINASE KINASE KINASE 20-RELATED"/>
    <property type="match status" value="1"/>
</dbReference>
<dbReference type="PANTHER" id="PTHR43289:SF6">
    <property type="entry name" value="SERINE_THREONINE-PROTEIN KINASE NEKL-3"/>
    <property type="match status" value="1"/>
</dbReference>
<feature type="transmembrane region" description="Helical" evidence="8">
    <location>
        <begin position="721"/>
        <end position="744"/>
    </location>
</feature>
<dbReference type="InterPro" id="IPR045584">
    <property type="entry name" value="Pilin-like"/>
</dbReference>
<feature type="binding site" evidence="7">
    <location>
        <position position="124"/>
    </location>
    <ligand>
        <name>ATP</name>
        <dbReference type="ChEBI" id="CHEBI:30616"/>
    </ligand>
</feature>
<dbReference type="Pfam" id="PF07963">
    <property type="entry name" value="N_methyl"/>
    <property type="match status" value="1"/>
</dbReference>
<keyword evidence="8" id="KW-0812">Transmembrane</keyword>
<keyword evidence="3 10" id="KW-0808">Transferase</keyword>
<dbReference type="InterPro" id="IPR012902">
    <property type="entry name" value="N_methyl_site"/>
</dbReference>
<accession>A0A5B9WFQ6</accession>
<keyword evidence="8" id="KW-0472">Membrane</keyword>
<dbReference type="RefSeq" id="WP_246196335.1">
    <property type="nucleotide sequence ID" value="NZ_CP042997.1"/>
</dbReference>
<gene>
    <name evidence="10" type="primary">prkC_64</name>
    <name evidence="10" type="ORF">OJF2_77210</name>
</gene>